<evidence type="ECO:0000259" key="3">
    <source>
        <dbReference type="PROSITE" id="PS50887"/>
    </source>
</evidence>
<organism evidence="4 5">
    <name type="scientific">Carnobacterium viridans</name>
    <dbReference type="NCBI Taxonomy" id="174587"/>
    <lineage>
        <taxon>Bacteria</taxon>
        <taxon>Bacillati</taxon>
        <taxon>Bacillota</taxon>
        <taxon>Bacilli</taxon>
        <taxon>Lactobacillales</taxon>
        <taxon>Carnobacteriaceae</taxon>
        <taxon>Carnobacterium</taxon>
    </lineage>
</organism>
<dbReference type="GO" id="GO:1902201">
    <property type="term" value="P:negative regulation of bacterial-type flagellum-dependent cell motility"/>
    <property type="evidence" value="ECO:0007669"/>
    <property type="project" value="TreeGrafter"/>
</dbReference>
<dbReference type="Gene3D" id="3.30.70.270">
    <property type="match status" value="1"/>
</dbReference>
<feature type="domain" description="PAS" evidence="1">
    <location>
        <begin position="41"/>
        <end position="90"/>
    </location>
</feature>
<dbReference type="SUPFAM" id="SSF55785">
    <property type="entry name" value="PYP-like sensor domain (PAS domain)"/>
    <property type="match status" value="1"/>
</dbReference>
<dbReference type="InterPro" id="IPR050469">
    <property type="entry name" value="Diguanylate_Cyclase"/>
</dbReference>
<protein>
    <submittedName>
        <fullName evidence="4">PAS domain S-box-containing protein/diguanylate cyclase (GGDEF) domain-containing protein</fullName>
    </submittedName>
</protein>
<name>A0A1H0XV60_9LACT</name>
<dbReference type="PROSITE" id="PS50113">
    <property type="entry name" value="PAC"/>
    <property type="match status" value="1"/>
</dbReference>
<dbReference type="Pfam" id="PF08447">
    <property type="entry name" value="PAS_3"/>
    <property type="match status" value="1"/>
</dbReference>
<evidence type="ECO:0000259" key="2">
    <source>
        <dbReference type="PROSITE" id="PS50113"/>
    </source>
</evidence>
<evidence type="ECO:0000313" key="5">
    <source>
        <dbReference type="Proteomes" id="UP000199481"/>
    </source>
</evidence>
<dbReference type="SUPFAM" id="SSF55073">
    <property type="entry name" value="Nucleotide cyclase"/>
    <property type="match status" value="1"/>
</dbReference>
<dbReference type="InterPro" id="IPR043128">
    <property type="entry name" value="Rev_trsase/Diguanyl_cyclase"/>
</dbReference>
<dbReference type="InterPro" id="IPR029787">
    <property type="entry name" value="Nucleotide_cyclase"/>
</dbReference>
<dbReference type="CDD" id="cd01949">
    <property type="entry name" value="GGDEF"/>
    <property type="match status" value="1"/>
</dbReference>
<dbReference type="SMART" id="SM00267">
    <property type="entry name" value="GGDEF"/>
    <property type="match status" value="1"/>
</dbReference>
<dbReference type="InterPro" id="IPR013655">
    <property type="entry name" value="PAS_fold_3"/>
</dbReference>
<dbReference type="GO" id="GO:0043709">
    <property type="term" value="P:cell adhesion involved in single-species biofilm formation"/>
    <property type="evidence" value="ECO:0007669"/>
    <property type="project" value="TreeGrafter"/>
</dbReference>
<evidence type="ECO:0000259" key="1">
    <source>
        <dbReference type="PROSITE" id="PS50112"/>
    </source>
</evidence>
<dbReference type="NCBIfam" id="TIGR00229">
    <property type="entry name" value="sensory_box"/>
    <property type="match status" value="1"/>
</dbReference>
<dbReference type="InterPro" id="IPR000160">
    <property type="entry name" value="GGDEF_dom"/>
</dbReference>
<proteinExistence type="predicted"/>
<evidence type="ECO:0000313" key="4">
    <source>
        <dbReference type="EMBL" id="SDQ06763.1"/>
    </source>
</evidence>
<dbReference type="PANTHER" id="PTHR45138">
    <property type="entry name" value="REGULATORY COMPONENTS OF SENSORY TRANSDUCTION SYSTEM"/>
    <property type="match status" value="1"/>
</dbReference>
<dbReference type="EMBL" id="FNJW01000008">
    <property type="protein sequence ID" value="SDQ06763.1"/>
    <property type="molecule type" value="Genomic_DNA"/>
</dbReference>
<dbReference type="Gene3D" id="3.30.450.20">
    <property type="entry name" value="PAS domain"/>
    <property type="match status" value="1"/>
</dbReference>
<sequence length="313" mass="36321">MTSLKRLNKELLVALQETERLEFEWTQNLGQWFWDFTLNEVTFNPLKAEAIGYLKEDLPEKVPYHFFTDKIHPDDKDEVMQLMTDHLKGDIPAWNTKYRIQAKDGSWKMYRDFGKVTERDEQGAPLFLKGIVFDITQEEQERNQLMARNQNLSNQMKKDTLTSLYNRTAVTVELAKHANQSKKYDLPLSVIFLKIDKYSEYEELFGVVLSEEILKVTGQIIQVAIQKNNHIAGRYRESVFLILLNDTQKEEAYILADTIRQTVLETLFDVPKHVSVSVGISEFNKEETISELVNHVSKKLVTAVKNGGNQIIM</sequence>
<dbReference type="AlphaFoldDB" id="A0A1H0XV60"/>
<accession>A0A1H0XV60</accession>
<reference evidence="5" key="1">
    <citation type="submission" date="2016-10" db="EMBL/GenBank/DDBJ databases">
        <authorList>
            <person name="Varghese N."/>
            <person name="Submissions S."/>
        </authorList>
    </citation>
    <scope>NUCLEOTIDE SEQUENCE [LARGE SCALE GENOMIC DNA]</scope>
    <source>
        <strain evidence="5">MPL-11</strain>
    </source>
</reference>
<dbReference type="GO" id="GO:0005886">
    <property type="term" value="C:plasma membrane"/>
    <property type="evidence" value="ECO:0007669"/>
    <property type="project" value="TreeGrafter"/>
</dbReference>
<feature type="domain" description="GGDEF" evidence="3">
    <location>
        <begin position="186"/>
        <end position="313"/>
    </location>
</feature>
<dbReference type="PROSITE" id="PS50887">
    <property type="entry name" value="GGDEF"/>
    <property type="match status" value="1"/>
</dbReference>
<dbReference type="PROSITE" id="PS50112">
    <property type="entry name" value="PAS"/>
    <property type="match status" value="1"/>
</dbReference>
<dbReference type="PANTHER" id="PTHR45138:SF9">
    <property type="entry name" value="DIGUANYLATE CYCLASE DGCM-RELATED"/>
    <property type="match status" value="1"/>
</dbReference>
<dbReference type="InterPro" id="IPR000014">
    <property type="entry name" value="PAS"/>
</dbReference>
<dbReference type="NCBIfam" id="TIGR00254">
    <property type="entry name" value="GGDEF"/>
    <property type="match status" value="1"/>
</dbReference>
<feature type="domain" description="PAC" evidence="2">
    <location>
        <begin position="94"/>
        <end position="147"/>
    </location>
</feature>
<dbReference type="Proteomes" id="UP000199481">
    <property type="component" value="Unassembled WGS sequence"/>
</dbReference>
<dbReference type="InterPro" id="IPR000700">
    <property type="entry name" value="PAS-assoc_C"/>
</dbReference>
<dbReference type="Pfam" id="PF00990">
    <property type="entry name" value="GGDEF"/>
    <property type="match status" value="1"/>
</dbReference>
<dbReference type="InterPro" id="IPR035965">
    <property type="entry name" value="PAS-like_dom_sf"/>
</dbReference>
<keyword evidence="5" id="KW-1185">Reference proteome</keyword>
<gene>
    <name evidence="4" type="ORF">SAMN04487752_0503</name>
</gene>
<dbReference type="GO" id="GO:0052621">
    <property type="term" value="F:diguanylate cyclase activity"/>
    <property type="evidence" value="ECO:0007669"/>
    <property type="project" value="TreeGrafter"/>
</dbReference>